<dbReference type="EMBL" id="WMIG01000011">
    <property type="protein sequence ID" value="MTH60890.1"/>
    <property type="molecule type" value="Genomic_DNA"/>
</dbReference>
<dbReference type="Proteomes" id="UP000449846">
    <property type="component" value="Unassembled WGS sequence"/>
</dbReference>
<reference evidence="2 3" key="1">
    <citation type="submission" date="2019-11" db="EMBL/GenBank/DDBJ databases">
        <authorList>
            <person name="Dong K."/>
        </authorList>
    </citation>
    <scope>NUCLEOTIDE SEQUENCE [LARGE SCALE GENOMIC DNA]</scope>
    <source>
        <strain evidence="2 3">NBRC 112902</strain>
    </source>
</reference>
<keyword evidence="3" id="KW-1185">Reference proteome</keyword>
<dbReference type="RefSeq" id="WP_155040833.1">
    <property type="nucleotide sequence ID" value="NZ_WMIG01000011.1"/>
</dbReference>
<feature type="region of interest" description="Disordered" evidence="1">
    <location>
        <begin position="51"/>
        <end position="89"/>
    </location>
</feature>
<protein>
    <submittedName>
        <fullName evidence="2">Uncharacterized protein</fullName>
    </submittedName>
</protein>
<organism evidence="2 3">
    <name type="scientific">Paracoccus litorisediminis</name>
    <dbReference type="NCBI Taxonomy" id="2006130"/>
    <lineage>
        <taxon>Bacteria</taxon>
        <taxon>Pseudomonadati</taxon>
        <taxon>Pseudomonadota</taxon>
        <taxon>Alphaproteobacteria</taxon>
        <taxon>Rhodobacterales</taxon>
        <taxon>Paracoccaceae</taxon>
        <taxon>Paracoccus</taxon>
    </lineage>
</organism>
<evidence type="ECO:0000256" key="1">
    <source>
        <dbReference type="SAM" id="MobiDB-lite"/>
    </source>
</evidence>
<accession>A0A844HLU2</accession>
<name>A0A844HLU2_9RHOB</name>
<evidence type="ECO:0000313" key="3">
    <source>
        <dbReference type="Proteomes" id="UP000449846"/>
    </source>
</evidence>
<dbReference type="AlphaFoldDB" id="A0A844HLU2"/>
<gene>
    <name evidence="2" type="ORF">GL300_16885</name>
</gene>
<sequence>MIETALKNETNRLREEKSASLQSRAHHCVLYWLRRVPDEIRLPLLDALKSKSRPAGDRKPGAISTSGRCGVRARNPGRAGAAGATSLASGRKCRSKKPLELDDTELARTVRATLVVLEARAERRTFDEGLERIEDDVVSELDAGL</sequence>
<evidence type="ECO:0000313" key="2">
    <source>
        <dbReference type="EMBL" id="MTH60890.1"/>
    </source>
</evidence>
<feature type="compositionally biased region" description="Low complexity" evidence="1">
    <location>
        <begin position="72"/>
        <end position="89"/>
    </location>
</feature>
<proteinExistence type="predicted"/>
<comment type="caution">
    <text evidence="2">The sequence shown here is derived from an EMBL/GenBank/DDBJ whole genome shotgun (WGS) entry which is preliminary data.</text>
</comment>